<dbReference type="EMBL" id="VSSQ01091597">
    <property type="protein sequence ID" value="MPN37111.1"/>
    <property type="molecule type" value="Genomic_DNA"/>
</dbReference>
<comment type="caution">
    <text evidence="1">The sequence shown here is derived from an EMBL/GenBank/DDBJ whole genome shotgun (WGS) entry which is preliminary data.</text>
</comment>
<protein>
    <recommendedName>
        <fullName evidence="2">Transposase-like Mu C-terminal domain-containing protein</fullName>
    </recommendedName>
</protein>
<dbReference type="AlphaFoldDB" id="A0A645HDL5"/>
<accession>A0A645HDL5</accession>
<proteinExistence type="predicted"/>
<name>A0A645HDL5_9ZZZZ</name>
<gene>
    <name evidence="1" type="ORF">SDC9_184627</name>
</gene>
<evidence type="ECO:0000313" key="1">
    <source>
        <dbReference type="EMBL" id="MPN37111.1"/>
    </source>
</evidence>
<organism evidence="1">
    <name type="scientific">bioreactor metagenome</name>
    <dbReference type="NCBI Taxonomy" id="1076179"/>
    <lineage>
        <taxon>unclassified sequences</taxon>
        <taxon>metagenomes</taxon>
        <taxon>ecological metagenomes</taxon>
    </lineage>
</organism>
<evidence type="ECO:0008006" key="2">
    <source>
        <dbReference type="Google" id="ProtNLM"/>
    </source>
</evidence>
<sequence>MDRYNHQGHAALEGKSPLEVYLSQLKAVRQAPENLPLYFRKKATRLVSKARTVSLENVLLQVPLGYAGKKIEIRYFDADSAEGFFDTKSIGRLPRVDLFANANFARLTPKRRDDR</sequence>
<reference evidence="1" key="1">
    <citation type="submission" date="2019-08" db="EMBL/GenBank/DDBJ databases">
        <authorList>
            <person name="Kucharzyk K."/>
            <person name="Murdoch R.W."/>
            <person name="Higgins S."/>
            <person name="Loffler F."/>
        </authorList>
    </citation>
    <scope>NUCLEOTIDE SEQUENCE</scope>
</reference>